<keyword evidence="2" id="KW-1133">Transmembrane helix</keyword>
<organism evidence="3 4">
    <name type="scientific">Caballeronia humi</name>
    <dbReference type="NCBI Taxonomy" id="326474"/>
    <lineage>
        <taxon>Bacteria</taxon>
        <taxon>Pseudomonadati</taxon>
        <taxon>Pseudomonadota</taxon>
        <taxon>Betaproteobacteria</taxon>
        <taxon>Burkholderiales</taxon>
        <taxon>Burkholderiaceae</taxon>
        <taxon>Caballeronia</taxon>
    </lineage>
</organism>
<dbReference type="RefSeq" id="WP_235007563.1">
    <property type="nucleotide sequence ID" value="NZ_FCNW02000006.1"/>
</dbReference>
<dbReference type="InterPro" id="IPR005625">
    <property type="entry name" value="PepSY-ass_TM"/>
</dbReference>
<dbReference type="PANTHER" id="PTHR34219:SF3">
    <property type="entry name" value="BLL7967 PROTEIN"/>
    <property type="match status" value="1"/>
</dbReference>
<feature type="transmembrane region" description="Helical" evidence="2">
    <location>
        <begin position="228"/>
        <end position="249"/>
    </location>
</feature>
<proteinExistence type="predicted"/>
<accession>A0A158GGZ7</accession>
<feature type="compositionally biased region" description="Polar residues" evidence="1">
    <location>
        <begin position="16"/>
        <end position="26"/>
    </location>
</feature>
<feature type="transmembrane region" description="Helical" evidence="2">
    <location>
        <begin position="49"/>
        <end position="70"/>
    </location>
</feature>
<feature type="region of interest" description="Disordered" evidence="1">
    <location>
        <begin position="1"/>
        <end position="34"/>
    </location>
</feature>
<gene>
    <name evidence="3" type="ORF">AWB65_01956</name>
</gene>
<dbReference type="Pfam" id="PF03929">
    <property type="entry name" value="PepSY_TM"/>
    <property type="match status" value="1"/>
</dbReference>
<evidence type="ECO:0000313" key="4">
    <source>
        <dbReference type="Proteomes" id="UP000054977"/>
    </source>
</evidence>
<keyword evidence="2" id="KW-0812">Transmembrane</keyword>
<dbReference type="STRING" id="326474.AWB65_01956"/>
<name>A0A158GGZ7_9BURK</name>
<dbReference type="PANTHER" id="PTHR34219">
    <property type="entry name" value="IRON-REGULATED INNER MEMBRANE PROTEIN-RELATED"/>
    <property type="match status" value="1"/>
</dbReference>
<feature type="transmembrane region" description="Helical" evidence="2">
    <location>
        <begin position="183"/>
        <end position="207"/>
    </location>
</feature>
<evidence type="ECO:0000256" key="2">
    <source>
        <dbReference type="SAM" id="Phobius"/>
    </source>
</evidence>
<comment type="caution">
    <text evidence="3">The sequence shown here is derived from an EMBL/GenBank/DDBJ whole genome shotgun (WGS) entry which is preliminary data.</text>
</comment>
<dbReference type="Proteomes" id="UP000054977">
    <property type="component" value="Unassembled WGS sequence"/>
</dbReference>
<feature type="transmembrane region" description="Helical" evidence="2">
    <location>
        <begin position="374"/>
        <end position="395"/>
    </location>
</feature>
<sequence length="407" mass="44524">MRGNFLTGERPAKPTPSEQAPSQPTAGDNHRKRGMSQRSLRVWSIVHRWTSLICTAFMLLLCLTGLPLVFGHELDVVLGDAIEAPELPAAQANARATYDQILAAALKQHLGHVPQYMIWEPDEPLLPVIVTAPRADTPPDDTLSTVVDGRTAQALGLPPGKGSLKFVLLKLHVDMFAGLAGKLFLGAMGVMFLAAVVSGVVVYMPFWRKVGLGRVRLKKKRRIVWLDWHNALGMLTLVWAIIVGGTGSINTLADLLLEAWRNDQLAQMLAPYHGKPPMVASASVDDAVKVARGVAPEMIPSFVAFPGTRFSSPHHYTVFMRGDGILTTRMLRPVLIDASTGALTDSRELPWYLKLLLGSQPLHFGDFGGMPLKIFWAAFDVLTIVVLGSGLYLWLTRHNKRKRGASA</sequence>
<reference evidence="3" key="1">
    <citation type="submission" date="2016-01" db="EMBL/GenBank/DDBJ databases">
        <authorList>
            <person name="Peeters C."/>
        </authorList>
    </citation>
    <scope>NUCLEOTIDE SEQUENCE [LARGE SCALE GENOMIC DNA]</scope>
    <source>
        <strain evidence="3">LMG 22934</strain>
    </source>
</reference>
<dbReference type="AlphaFoldDB" id="A0A158GGZ7"/>
<keyword evidence="4" id="KW-1185">Reference proteome</keyword>
<protein>
    <submittedName>
        <fullName evidence="3">PepSY-associated TM helix family protein</fullName>
    </submittedName>
</protein>
<dbReference type="EMBL" id="FCNW02000006">
    <property type="protein sequence ID" value="SAL30889.1"/>
    <property type="molecule type" value="Genomic_DNA"/>
</dbReference>
<evidence type="ECO:0000256" key="1">
    <source>
        <dbReference type="SAM" id="MobiDB-lite"/>
    </source>
</evidence>
<keyword evidence="2" id="KW-0472">Membrane</keyword>
<evidence type="ECO:0000313" key="3">
    <source>
        <dbReference type="EMBL" id="SAL30889.1"/>
    </source>
</evidence>